<feature type="domain" description="Helicase ATP-binding" evidence="11">
    <location>
        <begin position="54"/>
        <end position="429"/>
    </location>
</feature>
<dbReference type="InterPro" id="IPR006554">
    <property type="entry name" value="Helicase-like_DEXD_c2"/>
</dbReference>
<dbReference type="Proteomes" id="UP000031737">
    <property type="component" value="Unassembled WGS sequence"/>
</dbReference>
<keyword evidence="4 12" id="KW-0347">Helicase</keyword>
<dbReference type="OrthoDB" id="272481at2759"/>
<dbReference type="InterPro" id="IPR045028">
    <property type="entry name" value="DinG/Rad3-like"/>
</dbReference>
<dbReference type="InterPro" id="IPR014013">
    <property type="entry name" value="Helic_SF1/SF2_ATP-bd_DinG/Rad3"/>
</dbReference>
<dbReference type="GO" id="GO:0005524">
    <property type="term" value="F:ATP binding"/>
    <property type="evidence" value="ECO:0007669"/>
    <property type="project" value="UniProtKB-KW"/>
</dbReference>
<evidence type="ECO:0000313" key="13">
    <source>
        <dbReference type="Proteomes" id="UP000031737"/>
    </source>
</evidence>
<dbReference type="VEuPathDB" id="TriTrypDB:TRSC58_05680"/>
<evidence type="ECO:0000256" key="6">
    <source>
        <dbReference type="ARBA" id="ARBA00023004"/>
    </source>
</evidence>
<keyword evidence="10" id="KW-0472">Membrane</keyword>
<dbReference type="GO" id="GO:1990918">
    <property type="term" value="P:double-strand break repair involved in meiotic recombination"/>
    <property type="evidence" value="ECO:0007669"/>
    <property type="project" value="TreeGrafter"/>
</dbReference>
<gene>
    <name evidence="12" type="ORF">TRSC58_05680</name>
</gene>
<keyword evidence="8" id="KW-0413">Isomerase</keyword>
<evidence type="ECO:0000256" key="8">
    <source>
        <dbReference type="ARBA" id="ARBA00023235"/>
    </source>
</evidence>
<keyword evidence="5" id="KW-0067">ATP-binding</keyword>
<dbReference type="Gene3D" id="3.40.50.300">
    <property type="entry name" value="P-loop containing nucleotide triphosphate hydrolases"/>
    <property type="match status" value="2"/>
</dbReference>
<keyword evidence="13" id="KW-1185">Reference proteome</keyword>
<dbReference type="GO" id="GO:0005634">
    <property type="term" value="C:nucleus"/>
    <property type="evidence" value="ECO:0007669"/>
    <property type="project" value="TreeGrafter"/>
</dbReference>
<keyword evidence="10" id="KW-1133">Transmembrane helix</keyword>
<accession>A0A061IU83</accession>
<dbReference type="GO" id="GO:0006289">
    <property type="term" value="P:nucleotide-excision repair"/>
    <property type="evidence" value="ECO:0007669"/>
    <property type="project" value="TreeGrafter"/>
</dbReference>
<evidence type="ECO:0000256" key="1">
    <source>
        <dbReference type="ARBA" id="ARBA00022723"/>
    </source>
</evidence>
<reference evidence="12 13" key="1">
    <citation type="submission" date="2013-07" db="EMBL/GenBank/DDBJ databases">
        <authorList>
            <person name="Stoco P.H."/>
            <person name="Wagner G."/>
            <person name="Gerber A."/>
            <person name="Zaha A."/>
            <person name="Thompson C."/>
            <person name="Bartholomeu D.C."/>
            <person name="Luckemeyer D.D."/>
            <person name="Bahia D."/>
            <person name="Loreto E."/>
            <person name="Prestes E.B."/>
            <person name="Lima F.M."/>
            <person name="Rodrigues-Luiz G."/>
            <person name="Vallejo G.A."/>
            <person name="Filho J.F."/>
            <person name="Monteiro K.M."/>
            <person name="Tyler K.M."/>
            <person name="de Almeida L.G."/>
            <person name="Ortiz M.F."/>
            <person name="Siervo M.A."/>
            <person name="de Moraes M.H."/>
            <person name="Cunha O.L."/>
            <person name="Mendonca-Neto R."/>
            <person name="Silva R."/>
            <person name="Teixeira S.M."/>
            <person name="Murta S.M."/>
            <person name="Sincero T.C."/>
            <person name="Mendes T.A."/>
            <person name="Urmenyi T.P."/>
            <person name="Silva V.G."/>
            <person name="da Rocha W.D."/>
            <person name="Andersson B."/>
            <person name="Romanha A.J."/>
            <person name="Steindel M."/>
            <person name="de Vasconcelos A.T."/>
            <person name="Grisard E.C."/>
        </authorList>
    </citation>
    <scope>NUCLEOTIDE SEQUENCE [LARGE SCALE GENOMIC DNA]</scope>
    <source>
        <strain evidence="12 13">SC58</strain>
    </source>
</reference>
<dbReference type="InterPro" id="IPR027417">
    <property type="entry name" value="P-loop_NTPase"/>
</dbReference>
<dbReference type="GO" id="GO:0046872">
    <property type="term" value="F:metal ion binding"/>
    <property type="evidence" value="ECO:0007669"/>
    <property type="project" value="UniProtKB-KW"/>
</dbReference>
<evidence type="ECO:0000259" key="11">
    <source>
        <dbReference type="PROSITE" id="PS51193"/>
    </source>
</evidence>
<dbReference type="PROSITE" id="PS51193">
    <property type="entry name" value="HELICASE_ATP_BIND_2"/>
    <property type="match status" value="1"/>
</dbReference>
<dbReference type="PROSITE" id="PS00690">
    <property type="entry name" value="DEAH_ATP_HELICASE"/>
    <property type="match status" value="1"/>
</dbReference>
<dbReference type="SUPFAM" id="SSF52540">
    <property type="entry name" value="P-loop containing nucleoside triphosphate hydrolases"/>
    <property type="match status" value="2"/>
</dbReference>
<dbReference type="GO" id="GO:0016818">
    <property type="term" value="F:hydrolase activity, acting on acid anhydrides, in phosphorus-containing anhydrides"/>
    <property type="evidence" value="ECO:0007669"/>
    <property type="project" value="InterPro"/>
</dbReference>
<dbReference type="InterPro" id="IPR006555">
    <property type="entry name" value="ATP-dep_Helicase_C"/>
</dbReference>
<dbReference type="PANTHER" id="PTHR11472:SF47">
    <property type="entry name" value="FANCONI ANEMIA GROUP J PROTEIN"/>
    <property type="match status" value="1"/>
</dbReference>
<keyword evidence="6" id="KW-0408">Iron</keyword>
<comment type="caution">
    <text evidence="12">The sequence shown here is derived from an EMBL/GenBank/DDBJ whole genome shotgun (WGS) entry which is preliminary data.</text>
</comment>
<keyword evidence="2" id="KW-0547">Nucleotide-binding</keyword>
<protein>
    <submittedName>
        <fullName evidence="12">Helicase-like protein</fullName>
    </submittedName>
</protein>
<feature type="compositionally biased region" description="Basic and acidic residues" evidence="9">
    <location>
        <begin position="888"/>
        <end position="899"/>
    </location>
</feature>
<dbReference type="SMART" id="SM00488">
    <property type="entry name" value="DEXDc2"/>
    <property type="match status" value="1"/>
</dbReference>
<keyword evidence="10" id="KW-0812">Transmembrane</keyword>
<dbReference type="GO" id="GO:0003678">
    <property type="term" value="F:DNA helicase activity"/>
    <property type="evidence" value="ECO:0007669"/>
    <property type="project" value="InterPro"/>
</dbReference>
<dbReference type="Pfam" id="PF13307">
    <property type="entry name" value="Helicase_C_2"/>
    <property type="match status" value="1"/>
</dbReference>
<dbReference type="GO" id="GO:0051536">
    <property type="term" value="F:iron-sulfur cluster binding"/>
    <property type="evidence" value="ECO:0007669"/>
    <property type="project" value="UniProtKB-KW"/>
</dbReference>
<feature type="region of interest" description="Disordered" evidence="9">
    <location>
        <begin position="446"/>
        <end position="468"/>
    </location>
</feature>
<dbReference type="EMBL" id="AUPL01005680">
    <property type="protein sequence ID" value="ESL06643.1"/>
    <property type="molecule type" value="Genomic_DNA"/>
</dbReference>
<dbReference type="AlphaFoldDB" id="A0A061IU83"/>
<keyword evidence="3" id="KW-0378">Hydrolase</keyword>
<feature type="transmembrane region" description="Helical" evidence="10">
    <location>
        <begin position="20"/>
        <end position="44"/>
    </location>
</feature>
<name>A0A061IU83_TRYRA</name>
<evidence type="ECO:0000313" key="12">
    <source>
        <dbReference type="EMBL" id="ESL06643.1"/>
    </source>
</evidence>
<evidence type="ECO:0000256" key="9">
    <source>
        <dbReference type="SAM" id="MobiDB-lite"/>
    </source>
</evidence>
<evidence type="ECO:0000256" key="4">
    <source>
        <dbReference type="ARBA" id="ARBA00022806"/>
    </source>
</evidence>
<dbReference type="GO" id="GO:0003677">
    <property type="term" value="F:DNA binding"/>
    <property type="evidence" value="ECO:0007669"/>
    <property type="project" value="InterPro"/>
</dbReference>
<dbReference type="InterPro" id="IPR002464">
    <property type="entry name" value="DNA/RNA_helicase_DEAH_CS"/>
</dbReference>
<evidence type="ECO:0000256" key="10">
    <source>
        <dbReference type="SAM" id="Phobius"/>
    </source>
</evidence>
<evidence type="ECO:0000256" key="3">
    <source>
        <dbReference type="ARBA" id="ARBA00022801"/>
    </source>
</evidence>
<proteinExistence type="predicted"/>
<keyword evidence="1" id="KW-0479">Metal-binding</keyword>
<feature type="region of interest" description="Disordered" evidence="9">
    <location>
        <begin position="882"/>
        <end position="915"/>
    </location>
</feature>
<evidence type="ECO:0000256" key="2">
    <source>
        <dbReference type="ARBA" id="ARBA00022741"/>
    </source>
</evidence>
<dbReference type="PANTHER" id="PTHR11472">
    <property type="entry name" value="DNA REPAIR DEAD HELICASE RAD3/XP-D SUBFAMILY MEMBER"/>
    <property type="match status" value="1"/>
</dbReference>
<keyword evidence="7" id="KW-0411">Iron-sulfur</keyword>
<evidence type="ECO:0000256" key="5">
    <source>
        <dbReference type="ARBA" id="ARBA00022840"/>
    </source>
</evidence>
<sequence length="990" mass="111701">MEGVRGRRRRRRRRGRRRWFFFLFVCVSGGGGGGVTLTSFIISLQMPQAAHTPSGAAYDMPFEPYPVQMEMMQTITTCLQSSSPVTPVAALEVPTGCGKTLALLSSVLRYQATLEKLSFQELEQYMQKRRWKLSAPSPPTSSWNEESLARNGNCVTDNAVNSEEEWGVPHEFFKQFRANRSKRLRVELDGTPWNLRRQHETPPCTIFYLTRTHSQVRQTIGELRKLQGLYRLKMNILGSRERYCINSTVLKARANKTLSVEGNNLGEVCDKLVSLGQCEAVHNYGLLGSRAISYPLCQGRTEKVWDMEDLVAEGVATQSCPYYATRDLVFFAHINFATYQYLLDPLIRHECKMEAALKNYSIIIVDEAHNVPFVCQDALSLQVTLDNLRLVAREIEPLITPSVSMATLNYPREFKLTHWTLAQLFALLYDVFNVIVKFVEKQEGAAASPPETSQRLFNEDEDEDDGHRGPALSGEVFATIIQQCLLDHIPFTFRTGSMNNGKAPTGLPNTMVDSAAMFRQVYGIIMSLGVTFNPFQFSVFALSIMKRWMLVIRFMLQKPSAFAVSIRDSVFNARVHERATERGPSRQRSVGIRCLDGSLAFRHLLAVTHRVVLASGTLAPFYQLGRDLGISLFNMVTYEGSHIVSSHQYRLAGLTHTLDASRLHCNYGNFRDFSFMERLVSVIVSLIDQLRRGGVLVFLPNYGVMRVVGSRLSSHFHGRAERKPQVFTEPKEAMEFPSMLDAFRAEVSCSTAVLVAVYRAKVSEGMDFADNMTRLVVCVGIPFRPLKSWTVAAQRRYSGEEWYTVDAIRAVNQALGRCLRNRCDFGAMVLLDDRFEQEAFRRRLPNWCRGTLQVHHTPASVVDELLLFFRLMALPTAAEKAWPQQQQRQDEGGVGREKLTAANPSQSVAQIGRGPQPLPLSETNKQYSAAEALLPFSVTTTKKKPHITTCTHEWSCTAVKLLYESHDTVGEVAAAELRDTLHLLESEYLE</sequence>
<dbReference type="SMART" id="SM00491">
    <property type="entry name" value="HELICc2"/>
    <property type="match status" value="1"/>
</dbReference>
<dbReference type="InterPro" id="IPR010614">
    <property type="entry name" value="RAD3-like_helicase_DEAD"/>
</dbReference>
<evidence type="ECO:0000256" key="7">
    <source>
        <dbReference type="ARBA" id="ARBA00023014"/>
    </source>
</evidence>
<dbReference type="Pfam" id="PF06733">
    <property type="entry name" value="DEAD_2"/>
    <property type="match status" value="1"/>
</dbReference>
<organism evidence="12 13">
    <name type="scientific">Trypanosoma rangeli SC58</name>
    <dbReference type="NCBI Taxonomy" id="429131"/>
    <lineage>
        <taxon>Eukaryota</taxon>
        <taxon>Discoba</taxon>
        <taxon>Euglenozoa</taxon>
        <taxon>Kinetoplastea</taxon>
        <taxon>Metakinetoplastina</taxon>
        <taxon>Trypanosomatida</taxon>
        <taxon>Trypanosomatidae</taxon>
        <taxon>Trypanosoma</taxon>
        <taxon>Herpetosoma</taxon>
    </lineage>
</organism>